<name>A0A1V1NRV3_9BACT</name>
<dbReference type="AlphaFoldDB" id="A0A1V1NRV3"/>
<dbReference type="EMBL" id="ATBP01002960">
    <property type="protein sequence ID" value="ETR65307.1"/>
    <property type="molecule type" value="Genomic_DNA"/>
</dbReference>
<evidence type="ECO:0000313" key="1">
    <source>
        <dbReference type="EMBL" id="ETR65307.1"/>
    </source>
</evidence>
<gene>
    <name evidence="1" type="ORF">OMM_14457</name>
</gene>
<sequence>MTKPENVIITPDPIEIRISPGVSVSNIYTITNLAENDIEILTKTIQNLANNFQIKLDSTKLIKAFTSNACQYTLTALDDSVINSSPSILFESMGGQFSTNFDISVIPERCILKSYPSNIEISMLRGIQKFYEIELVNEGGISANNLQVLLPESSWLSLITEKDIHSLLSGEKTKIVLRLKPEKTLQLGPYSGDILIVGNNTLYLKINFIFNAVSNNKGRLKITAKDEYSYFQENHPNVQNVRIRITDAFSEALIDESIAISGNYISEELNEGKYKVEVQAEKHSIYSSTVDIEPNQNTE</sequence>
<protein>
    <submittedName>
        <fullName evidence="1">Uncharacterized protein</fullName>
    </submittedName>
</protein>
<proteinExistence type="predicted"/>
<feature type="non-terminal residue" evidence="1">
    <location>
        <position position="299"/>
    </location>
</feature>
<evidence type="ECO:0000313" key="2">
    <source>
        <dbReference type="Proteomes" id="UP000189670"/>
    </source>
</evidence>
<organism evidence="1 2">
    <name type="scientific">Candidatus Magnetoglobus multicellularis str. Araruama</name>
    <dbReference type="NCBI Taxonomy" id="890399"/>
    <lineage>
        <taxon>Bacteria</taxon>
        <taxon>Pseudomonadati</taxon>
        <taxon>Thermodesulfobacteriota</taxon>
        <taxon>Desulfobacteria</taxon>
        <taxon>Desulfobacterales</taxon>
        <taxon>Desulfobacteraceae</taxon>
        <taxon>Candidatus Magnetoglobus</taxon>
    </lineage>
</organism>
<reference evidence="2" key="1">
    <citation type="submission" date="2012-11" db="EMBL/GenBank/DDBJ databases">
        <authorList>
            <person name="Lucero-Rivera Y.E."/>
            <person name="Tovar-Ramirez D."/>
        </authorList>
    </citation>
    <scope>NUCLEOTIDE SEQUENCE [LARGE SCALE GENOMIC DNA]</scope>
    <source>
        <strain evidence="2">Araruama</strain>
    </source>
</reference>
<dbReference type="Proteomes" id="UP000189670">
    <property type="component" value="Unassembled WGS sequence"/>
</dbReference>
<comment type="caution">
    <text evidence="1">The sequence shown here is derived from an EMBL/GenBank/DDBJ whole genome shotgun (WGS) entry which is preliminary data.</text>
</comment>
<accession>A0A1V1NRV3</accession>